<dbReference type="EMBL" id="CP051205">
    <property type="protein sequence ID" value="QJB32994.1"/>
    <property type="molecule type" value="Genomic_DNA"/>
</dbReference>
<proteinExistence type="inferred from homology"/>
<name>A0AAE6ZJR3_9BACT</name>
<dbReference type="InterPro" id="IPR039426">
    <property type="entry name" value="TonB-dep_rcpt-like"/>
</dbReference>
<dbReference type="SUPFAM" id="SSF56935">
    <property type="entry name" value="Porins"/>
    <property type="match status" value="1"/>
</dbReference>
<evidence type="ECO:0000256" key="8">
    <source>
        <dbReference type="SAM" id="SignalP"/>
    </source>
</evidence>
<feature type="domain" description="TonB-dependent receptor plug" evidence="9">
    <location>
        <begin position="215"/>
        <end position="318"/>
    </location>
</feature>
<dbReference type="Pfam" id="PF07715">
    <property type="entry name" value="Plug"/>
    <property type="match status" value="1"/>
</dbReference>
<dbReference type="NCBIfam" id="TIGR04057">
    <property type="entry name" value="SusC_RagA_signa"/>
    <property type="match status" value="1"/>
</dbReference>
<keyword evidence="4 7" id="KW-0812">Transmembrane</keyword>
<evidence type="ECO:0000256" key="2">
    <source>
        <dbReference type="ARBA" id="ARBA00022448"/>
    </source>
</evidence>
<evidence type="ECO:0000313" key="10">
    <source>
        <dbReference type="EMBL" id="QJB32994.1"/>
    </source>
</evidence>
<dbReference type="InterPro" id="IPR012910">
    <property type="entry name" value="Plug_dom"/>
</dbReference>
<dbReference type="SUPFAM" id="SSF49464">
    <property type="entry name" value="Carboxypeptidase regulatory domain-like"/>
    <property type="match status" value="1"/>
</dbReference>
<dbReference type="InterPro" id="IPR023997">
    <property type="entry name" value="TonB-dep_OMP_SusC/RagA_CS"/>
</dbReference>
<comment type="similarity">
    <text evidence="7">Belongs to the TonB-dependent receptor family.</text>
</comment>
<keyword evidence="8" id="KW-0732">Signal</keyword>
<accession>A0AAE6ZJR3</accession>
<keyword evidence="3 7" id="KW-1134">Transmembrane beta strand</keyword>
<keyword evidence="5 7" id="KW-0472">Membrane</keyword>
<evidence type="ECO:0000256" key="5">
    <source>
        <dbReference type="ARBA" id="ARBA00023136"/>
    </source>
</evidence>
<reference evidence="11" key="1">
    <citation type="submission" date="2020-04" db="EMBL/GenBank/DDBJ databases">
        <authorList>
            <person name="Kittiwongwattana C."/>
        </authorList>
    </citation>
    <scope>NUCLEOTIDE SEQUENCE [LARGE SCALE GENOMIC DNA]</scope>
    <source>
        <strain evidence="11">1310</strain>
    </source>
</reference>
<comment type="subcellular location">
    <subcellularLocation>
        <location evidence="1 7">Cell outer membrane</location>
        <topology evidence="1 7">Multi-pass membrane protein</topology>
    </subcellularLocation>
</comment>
<evidence type="ECO:0000256" key="7">
    <source>
        <dbReference type="PROSITE-ProRule" id="PRU01360"/>
    </source>
</evidence>
<dbReference type="NCBIfam" id="TIGR04056">
    <property type="entry name" value="OMP_RagA_SusC"/>
    <property type="match status" value="1"/>
</dbReference>
<dbReference type="PROSITE" id="PS52016">
    <property type="entry name" value="TONB_DEPENDENT_REC_3"/>
    <property type="match status" value="1"/>
</dbReference>
<dbReference type="Gene3D" id="2.40.170.20">
    <property type="entry name" value="TonB-dependent receptor, beta-barrel domain"/>
    <property type="match status" value="1"/>
</dbReference>
<evidence type="ECO:0000256" key="1">
    <source>
        <dbReference type="ARBA" id="ARBA00004571"/>
    </source>
</evidence>
<sequence length="1182" mass="132128">MKKMLLIGSHLLLLLLCMTTFSAVAQKKIPLIQALDKVSAALGTRFVYEASLLANKTTTADLSDLKNKQVEEVLKAILYPNDLLFLYVDKNHYTIVARKQKSKGADQLQPDDDVTIPGDSMRQLRGKVMSNYNEPLAGVTIRAGRYAGVTNNEGDFTLRVGPQETILDATAIGWQTVHIDISPKNGLWYPITMQASTSLLKEIAIVSTGYQKIEKSQLTGAASTISAKDYDQRTAVTGNFLENLEGKIPGLVYNSLSKELSIRGVSTFDAVKRPLIVVDGFPTEIDISTINPNDIISVSVLRDAAAAAIYGVQASNGVIVIETKRGKSGKPVFSLRATYALQAKPDFGYLHYPGSTEYAQLMKDRVMLGGHSRRIYRYGAAIDPIYELLFRVKEDTLSADEADRQIAEIASYNSQADYKRLFFRTKTAQQLDFDVSGGNEKSTYLLGINYVGEALTQRRSDNQRFVLNFANTYKFTDRFSFDFRAVYNNSVNKSGKAVPYTDAPPHQRFTDEQGNALPSFYGPGKESNSVRSVAQNEIIKSLGLYDQLYYPYEEPFNTTTKINLSALRLQGRLNATLTKWLTLDVGGAYENQQTGNGYLRTEKAYTVRRLLNTRAKKDPSTGRPLFVDLPPGGIYTLDNIKGNAYTVRGQLNLNKDFGTKHNLSGIAGIEQRKRTESGIKSSYFGYDGQSLINKPINMQALSQYGSPAFKETGLLAATFFIEDYFRETSLDRRFMSYYAQGTYIYDNKYIATGSFRIDQSNLFGADPAYKNKPLWSVGASWRMHEENFLKTVRWLDNLQLRIATGFNGNVPSTVSGPFLLLSTIINTIPIVPVASSEVLSAENQSIRWETTRNFNVGLDYALFNNRISGTVDFYNKRAEDVFGAVSADPTTGFNGYNANTASISNNGVELMVNSINVKTRRFNWQTQLTAAFNHNKVLKVMPTDAKTSVDMVSGLLAQEGYPINGLFSYRYGGLNELGQPFVYNRNKEKKVMNTNGDQIVDVDFNDLVFSGTTTPKYTLGLNNQFSLGNFDLSFLFMYYGGHVMRVQPPDPDDVAFSYPLQGATNFWKKPGDENHTDIPGYPVSGSPGDYDYTGRYAYTFADKFVRKADYIRLRDLVLTCHLKSAFLKRSGLTRTQLRLQAQNVFHYTFSGKDIDPEAIDPISGERRLPVEPFYSFSLYTNF</sequence>
<gene>
    <name evidence="10" type="ORF">HF329_17390</name>
</gene>
<organism evidence="10 11">
    <name type="scientific">Chitinophaga oryzae</name>
    <dbReference type="NCBI Taxonomy" id="2725414"/>
    <lineage>
        <taxon>Bacteria</taxon>
        <taxon>Pseudomonadati</taxon>
        <taxon>Bacteroidota</taxon>
        <taxon>Chitinophagia</taxon>
        <taxon>Chitinophagales</taxon>
        <taxon>Chitinophagaceae</taxon>
        <taxon>Chitinophaga</taxon>
    </lineage>
</organism>
<evidence type="ECO:0000313" key="11">
    <source>
        <dbReference type="Proteomes" id="UP000502421"/>
    </source>
</evidence>
<dbReference type="AlphaFoldDB" id="A0AAE6ZJR3"/>
<dbReference type="InterPro" id="IPR008969">
    <property type="entry name" value="CarboxyPept-like_regulatory"/>
</dbReference>
<keyword evidence="6 7" id="KW-0998">Cell outer membrane</keyword>
<keyword evidence="2 7" id="KW-0813">Transport</keyword>
<evidence type="ECO:0000256" key="6">
    <source>
        <dbReference type="ARBA" id="ARBA00023237"/>
    </source>
</evidence>
<dbReference type="InterPro" id="IPR023996">
    <property type="entry name" value="TonB-dep_OMP_SusC/RagA"/>
</dbReference>
<evidence type="ECO:0000256" key="3">
    <source>
        <dbReference type="ARBA" id="ARBA00022452"/>
    </source>
</evidence>
<dbReference type="KEGG" id="coy:HF329_17390"/>
<dbReference type="Proteomes" id="UP000502421">
    <property type="component" value="Chromosome"/>
</dbReference>
<dbReference type="InterPro" id="IPR037066">
    <property type="entry name" value="Plug_dom_sf"/>
</dbReference>
<feature type="signal peptide" evidence="8">
    <location>
        <begin position="1"/>
        <end position="25"/>
    </location>
</feature>
<evidence type="ECO:0000259" key="9">
    <source>
        <dbReference type="Pfam" id="PF07715"/>
    </source>
</evidence>
<feature type="chain" id="PRO_5042181148" evidence="8">
    <location>
        <begin position="26"/>
        <end position="1182"/>
    </location>
</feature>
<evidence type="ECO:0000256" key="4">
    <source>
        <dbReference type="ARBA" id="ARBA00022692"/>
    </source>
</evidence>
<dbReference type="RefSeq" id="WP_168805724.1">
    <property type="nucleotide sequence ID" value="NZ_CP051205.1"/>
</dbReference>
<dbReference type="GO" id="GO:0009279">
    <property type="term" value="C:cell outer membrane"/>
    <property type="evidence" value="ECO:0007669"/>
    <property type="project" value="UniProtKB-SubCell"/>
</dbReference>
<dbReference type="InterPro" id="IPR036942">
    <property type="entry name" value="Beta-barrel_TonB_sf"/>
</dbReference>
<dbReference type="Gene3D" id="2.170.130.10">
    <property type="entry name" value="TonB-dependent receptor, plug domain"/>
    <property type="match status" value="1"/>
</dbReference>
<protein>
    <submittedName>
        <fullName evidence="10">SusC/RagA family TonB-linked outer membrane protein</fullName>
    </submittedName>
</protein>